<name>A0AAU8CA93_9EURY</name>
<keyword evidence="1" id="KW-0614">Plasmid</keyword>
<reference evidence="1" key="1">
    <citation type="submission" date="2024-06" db="EMBL/GenBank/DDBJ databases">
        <title>Genome Sequence of an extremely halophilic archaeon isolated from Permian era halite, Salado Formation, Carlsbad, New Mexico: Halobacterium sp. strain NMX12-1.</title>
        <authorList>
            <person name="Sotoa L."/>
            <person name="DasSarma P."/>
            <person name="Anton B.P."/>
            <person name="Vincze T."/>
            <person name="Verma I."/>
            <person name="Eralp B."/>
            <person name="Powers D.W."/>
            <person name="Dozier B.L."/>
            <person name="Roberts R.J."/>
            <person name="DasSarma S."/>
        </authorList>
    </citation>
    <scope>NUCLEOTIDE SEQUENCE</scope>
    <source>
        <strain evidence="1">NMX12-1</strain>
        <plasmid evidence="1">pNMX12-1_234</plasmid>
    </source>
</reference>
<protein>
    <recommendedName>
        <fullName evidence="2">Lipoprotein</fullName>
    </recommendedName>
</protein>
<accession>A0AAU8CA93</accession>
<evidence type="ECO:0000313" key="1">
    <source>
        <dbReference type="EMBL" id="XCF15164.1"/>
    </source>
</evidence>
<organism evidence="1">
    <name type="scientific">Halobacterium sp. NMX12-1</name>
    <dbReference type="NCBI Taxonomy" id="3166650"/>
    <lineage>
        <taxon>Archaea</taxon>
        <taxon>Methanobacteriati</taxon>
        <taxon>Methanobacteriota</taxon>
        <taxon>Stenosarchaea group</taxon>
        <taxon>Halobacteria</taxon>
        <taxon>Halobacteriales</taxon>
        <taxon>Halobacteriaceae</taxon>
        <taxon>Halobacterium</taxon>
    </lineage>
</organism>
<dbReference type="GeneID" id="91107627"/>
<dbReference type="AlphaFoldDB" id="A0AAU8CA93"/>
<proteinExistence type="predicted"/>
<geneLocation type="plasmid" evidence="1">
    <name>pNMX12-1_234</name>
</geneLocation>
<dbReference type="KEGG" id="hanx:ABSL23_00715"/>
<gene>
    <name evidence="1" type="ORF">ABSL23_00715</name>
</gene>
<dbReference type="PROSITE" id="PS51257">
    <property type="entry name" value="PROKAR_LIPOPROTEIN"/>
    <property type="match status" value="1"/>
</dbReference>
<evidence type="ECO:0008006" key="2">
    <source>
        <dbReference type="Google" id="ProtNLM"/>
    </source>
</evidence>
<sequence length="133" mass="13471">MAKPSIPALAVVALVVLSGCTALTEPAAEATGQHSFVVENGHAEAKNVTATIDVRGEGPVVDETRRLAPGEQWVVATLNASALPDGYTMRASTSEASVSHETPTGSPGATVIAIGDGLVSTCYGNATCYDETA</sequence>
<dbReference type="RefSeq" id="WP_353633278.1">
    <property type="nucleotide sequence ID" value="NZ_CP159203.1"/>
</dbReference>
<dbReference type="EMBL" id="CP159203">
    <property type="protein sequence ID" value="XCF15164.1"/>
    <property type="molecule type" value="Genomic_DNA"/>
</dbReference>